<protein>
    <submittedName>
        <fullName evidence="1">Uncharacterized protein</fullName>
    </submittedName>
</protein>
<dbReference type="AlphaFoldDB" id="A0A366H650"/>
<sequence length="533" mass="60504">MSSRKVKEARPLWPLRCPPELSGDFSQLDAKRINAMIEDWLERGLREAMPDSVLSFFFTGLRSQDSRLQTNVRMIVRNGSQHSQLVGRFAWMVAYNIANSASMLQHVFRCDDNVGRSAIVLSADRPPGNFACADASSLAYVWLNAEWHPTTPLDRESFAFDGWKVPILEEAASTVTWRDDIIVPSAKVIHFGDRAITRDLRRIAVSGVKSPDYRARVWPLLETAQVLMVMAPAFTMEGKHRIMLGGCGLNLLIKRHHTISRDVIETALKMARKLDSLFGTVLHLHQAQERRKNTFHALNAIAHSLKNRSDRLSAHHPKCAEDLYIQKIAAQGAGQMVAEPSYVYQDNGGETRWRQAGYDERSLTESLRATTWLSCPQYQLALDPLENRLADARWVTLIEELMENLRKWSEPGNDIGLKVVQEGGSDYATLTVRSTVWEEQWERIRDKVRHIADEAPEVQFKGLNTVLWMLQRLADTRTAVVYECGTTSPGRHPKDEPLHIGTLPITLRVHEEFTNQHEPLSLTLTVHYLPLPP</sequence>
<name>A0A366H650_9BACT</name>
<accession>A0A366H650</accession>
<keyword evidence="2" id="KW-1185">Reference proteome</keyword>
<dbReference type="RefSeq" id="WP_113961671.1">
    <property type="nucleotide sequence ID" value="NZ_QNRR01000015.1"/>
</dbReference>
<comment type="caution">
    <text evidence="1">The sequence shown here is derived from an EMBL/GenBank/DDBJ whole genome shotgun (WGS) entry which is preliminary data.</text>
</comment>
<evidence type="ECO:0000313" key="2">
    <source>
        <dbReference type="Proteomes" id="UP000253426"/>
    </source>
</evidence>
<dbReference type="Proteomes" id="UP000253426">
    <property type="component" value="Unassembled WGS sequence"/>
</dbReference>
<organism evidence="1 2">
    <name type="scientific">Roseimicrobium gellanilyticum</name>
    <dbReference type="NCBI Taxonomy" id="748857"/>
    <lineage>
        <taxon>Bacteria</taxon>
        <taxon>Pseudomonadati</taxon>
        <taxon>Verrucomicrobiota</taxon>
        <taxon>Verrucomicrobiia</taxon>
        <taxon>Verrucomicrobiales</taxon>
        <taxon>Verrucomicrobiaceae</taxon>
        <taxon>Roseimicrobium</taxon>
    </lineage>
</organism>
<gene>
    <name evidence="1" type="ORF">DES53_11528</name>
</gene>
<reference evidence="1 2" key="1">
    <citation type="submission" date="2018-06" db="EMBL/GenBank/DDBJ databases">
        <title>Genomic Encyclopedia of Type Strains, Phase IV (KMG-IV): sequencing the most valuable type-strain genomes for metagenomic binning, comparative biology and taxonomic classification.</title>
        <authorList>
            <person name="Goeker M."/>
        </authorList>
    </citation>
    <scope>NUCLEOTIDE SEQUENCE [LARGE SCALE GENOMIC DNA]</scope>
    <source>
        <strain evidence="1 2">DSM 25532</strain>
    </source>
</reference>
<dbReference type="EMBL" id="QNRR01000015">
    <property type="protein sequence ID" value="RBP36887.1"/>
    <property type="molecule type" value="Genomic_DNA"/>
</dbReference>
<evidence type="ECO:0000313" key="1">
    <source>
        <dbReference type="EMBL" id="RBP36887.1"/>
    </source>
</evidence>
<proteinExistence type="predicted"/>